<dbReference type="STRING" id="7167.A0A182FRR5"/>
<dbReference type="VEuPathDB" id="VectorBase:AALB009241"/>
<sequence>MGNKQVKQHFETAKKTGVLKISLLRLDEFPSALKTFPNVLKTLDISENRFTVLPEDVARFTILKHLNASGNKIAVMPECIGVLVKLETLNMMNNLLTTVPRSLASCVNLKQVILSNNQITSFPIMLCEMKHLDLLDLSRNKITEVPPEVRSLQVTELNLNQNQITVLAEEIADCVKLRTLRLEENCLQISAIHPRILIESKVCNLCVEGNLFNSKQFNELQGYDAYMERYTAVRKKIS</sequence>
<dbReference type="Pfam" id="PF13855">
    <property type="entry name" value="LRR_8"/>
    <property type="match status" value="2"/>
</dbReference>
<dbReference type="PROSITE" id="PS51450">
    <property type="entry name" value="LRR"/>
    <property type="match status" value="1"/>
</dbReference>
<dbReference type="SMART" id="SM00369">
    <property type="entry name" value="LRR_TYP"/>
    <property type="match status" value="4"/>
</dbReference>
<name>A0A182FRR5_ANOAL</name>
<dbReference type="Proteomes" id="UP000069272">
    <property type="component" value="Chromosome 2R"/>
</dbReference>
<keyword evidence="2" id="KW-1185">Reference proteome</keyword>
<dbReference type="VEuPathDB" id="VectorBase:AALB20_028897"/>
<dbReference type="SUPFAM" id="SSF52047">
    <property type="entry name" value="RNI-like"/>
    <property type="match status" value="1"/>
</dbReference>
<evidence type="ECO:0000313" key="1">
    <source>
        <dbReference type="EnsemblMetazoa" id="AALB009241-PA"/>
    </source>
</evidence>
<accession>A0A182FRR5</accession>
<reference evidence="1 2" key="1">
    <citation type="journal article" date="2017" name="G3 (Bethesda)">
        <title>The Physical Genome Mapping of Anopheles albimanus Corrected Scaffold Misassemblies and Identified Interarm Rearrangements in Genus Anopheles.</title>
        <authorList>
            <person name="Artemov G.N."/>
            <person name="Peery A.N."/>
            <person name="Jiang X."/>
            <person name="Tu Z."/>
            <person name="Stegniy V.N."/>
            <person name="Sharakhova M.V."/>
            <person name="Sharakhov I.V."/>
        </authorList>
    </citation>
    <scope>NUCLEOTIDE SEQUENCE [LARGE SCALE GENOMIC DNA]</scope>
    <source>
        <strain evidence="1 2">ALBI9_A</strain>
    </source>
</reference>
<dbReference type="OrthoDB" id="1728874at2759"/>
<dbReference type="EnsemblMetazoa" id="AALB009241-RA">
    <property type="protein sequence ID" value="AALB009241-PA"/>
    <property type="gene ID" value="AALB009241"/>
</dbReference>
<dbReference type="InterPro" id="IPR032675">
    <property type="entry name" value="LRR_dom_sf"/>
</dbReference>
<dbReference type="PANTHER" id="PTHR48051:SF62">
    <property type="entry name" value="LEUCINE-RICH REPEAT-CONTAINING PROTEIN 57"/>
    <property type="match status" value="1"/>
</dbReference>
<dbReference type="SMART" id="SM00364">
    <property type="entry name" value="LRR_BAC"/>
    <property type="match status" value="4"/>
</dbReference>
<dbReference type="RefSeq" id="XP_035776182.1">
    <property type="nucleotide sequence ID" value="XM_035920289.1"/>
</dbReference>
<dbReference type="InterPro" id="IPR050216">
    <property type="entry name" value="LRR_domain-containing"/>
</dbReference>
<dbReference type="FunFam" id="3.80.10.10:FF:000230">
    <property type="entry name" value="Leucine-rich repeat-containing protein 57"/>
    <property type="match status" value="1"/>
</dbReference>
<dbReference type="AlphaFoldDB" id="A0A182FRR5"/>
<dbReference type="Gene3D" id="3.80.10.10">
    <property type="entry name" value="Ribonuclease Inhibitor"/>
    <property type="match status" value="1"/>
</dbReference>
<dbReference type="InterPro" id="IPR003591">
    <property type="entry name" value="Leu-rich_rpt_typical-subtyp"/>
</dbReference>
<reference evidence="1" key="2">
    <citation type="submission" date="2022-08" db="UniProtKB">
        <authorList>
            <consortium name="EnsemblMetazoa"/>
        </authorList>
    </citation>
    <scope>IDENTIFICATION</scope>
    <source>
        <strain evidence="1">STECLA/ALBI9_A</strain>
    </source>
</reference>
<dbReference type="GO" id="GO:0005737">
    <property type="term" value="C:cytoplasm"/>
    <property type="evidence" value="ECO:0007669"/>
    <property type="project" value="TreeGrafter"/>
</dbReference>
<proteinExistence type="predicted"/>
<dbReference type="PANTHER" id="PTHR48051">
    <property type="match status" value="1"/>
</dbReference>
<dbReference type="KEGG" id="aali:118458115"/>
<organism evidence="1 2">
    <name type="scientific">Anopheles albimanus</name>
    <name type="common">New world malaria mosquito</name>
    <dbReference type="NCBI Taxonomy" id="7167"/>
    <lineage>
        <taxon>Eukaryota</taxon>
        <taxon>Metazoa</taxon>
        <taxon>Ecdysozoa</taxon>
        <taxon>Arthropoda</taxon>
        <taxon>Hexapoda</taxon>
        <taxon>Insecta</taxon>
        <taxon>Pterygota</taxon>
        <taxon>Neoptera</taxon>
        <taxon>Endopterygota</taxon>
        <taxon>Diptera</taxon>
        <taxon>Nematocera</taxon>
        <taxon>Culicoidea</taxon>
        <taxon>Culicidae</taxon>
        <taxon>Anophelinae</taxon>
        <taxon>Anopheles</taxon>
    </lineage>
</organism>
<protein>
    <submittedName>
        <fullName evidence="1">Uncharacterized protein</fullName>
    </submittedName>
</protein>
<dbReference type="InterPro" id="IPR001611">
    <property type="entry name" value="Leu-rich_rpt"/>
</dbReference>
<dbReference type="GeneID" id="118458115"/>
<evidence type="ECO:0000313" key="2">
    <source>
        <dbReference type="Proteomes" id="UP000069272"/>
    </source>
</evidence>